<name>A0A3N4HI76_ASCIM</name>
<reference evidence="2 3" key="1">
    <citation type="journal article" date="2018" name="Nat. Ecol. Evol.">
        <title>Pezizomycetes genomes reveal the molecular basis of ectomycorrhizal truffle lifestyle.</title>
        <authorList>
            <person name="Murat C."/>
            <person name="Payen T."/>
            <person name="Noel B."/>
            <person name="Kuo A."/>
            <person name="Morin E."/>
            <person name="Chen J."/>
            <person name="Kohler A."/>
            <person name="Krizsan K."/>
            <person name="Balestrini R."/>
            <person name="Da Silva C."/>
            <person name="Montanini B."/>
            <person name="Hainaut M."/>
            <person name="Levati E."/>
            <person name="Barry K.W."/>
            <person name="Belfiori B."/>
            <person name="Cichocki N."/>
            <person name="Clum A."/>
            <person name="Dockter R.B."/>
            <person name="Fauchery L."/>
            <person name="Guy J."/>
            <person name="Iotti M."/>
            <person name="Le Tacon F."/>
            <person name="Lindquist E.A."/>
            <person name="Lipzen A."/>
            <person name="Malagnac F."/>
            <person name="Mello A."/>
            <person name="Molinier V."/>
            <person name="Miyauchi S."/>
            <person name="Poulain J."/>
            <person name="Riccioni C."/>
            <person name="Rubini A."/>
            <person name="Sitrit Y."/>
            <person name="Splivallo R."/>
            <person name="Traeger S."/>
            <person name="Wang M."/>
            <person name="Zifcakova L."/>
            <person name="Wipf D."/>
            <person name="Zambonelli A."/>
            <person name="Paolocci F."/>
            <person name="Nowrousian M."/>
            <person name="Ottonello S."/>
            <person name="Baldrian P."/>
            <person name="Spatafora J.W."/>
            <person name="Henrissat B."/>
            <person name="Nagy L.G."/>
            <person name="Aury J.M."/>
            <person name="Wincker P."/>
            <person name="Grigoriev I.V."/>
            <person name="Bonfante P."/>
            <person name="Martin F.M."/>
        </authorList>
    </citation>
    <scope>NUCLEOTIDE SEQUENCE [LARGE SCALE GENOMIC DNA]</scope>
    <source>
        <strain evidence="2 3">RN42</strain>
    </source>
</reference>
<dbReference type="AlphaFoldDB" id="A0A3N4HI76"/>
<protein>
    <submittedName>
        <fullName evidence="2">Uncharacterized protein</fullName>
    </submittedName>
</protein>
<evidence type="ECO:0000313" key="3">
    <source>
        <dbReference type="Proteomes" id="UP000275078"/>
    </source>
</evidence>
<feature type="region of interest" description="Disordered" evidence="1">
    <location>
        <begin position="675"/>
        <end position="717"/>
    </location>
</feature>
<evidence type="ECO:0000313" key="2">
    <source>
        <dbReference type="EMBL" id="RPA71700.1"/>
    </source>
</evidence>
<dbReference type="EMBL" id="ML119906">
    <property type="protein sequence ID" value="RPA71700.1"/>
    <property type="molecule type" value="Genomic_DNA"/>
</dbReference>
<proteinExistence type="predicted"/>
<evidence type="ECO:0000256" key="1">
    <source>
        <dbReference type="SAM" id="MobiDB-lite"/>
    </source>
</evidence>
<sequence>MLVPEVFIQDEDEDDFLGDFQRPDCFPDDADGDNLIIMTATTLLQLLDAKDVQQRSTPSSSGSTDQFYLQSLTSLAVVMVQDREVVAVTSVGPAPHSSHDTATIVIQASQSTEPDVHGPVSSNGDIPADGLAVGSIEGVLRVTKNPHVVRDKVVAIVAPLASINELSGGVYDPSLWSQELLFENHVGNIQYLVNRASDERTYESWQVFLHYCLLAGLQKISRRLKDRFFKISQQCLIICTNSLYLDSVMSGSSGRTILVEMDITETAALRHIITSFVPLESKKQVSALENMILHSDGGPVREGLTEKAFSQILIALGFLVQAIAVKAKDLQESLVSDTPPNAAAIQKEVALIEVAWRCLSTVVRNKTVANAFVDVFRRVVLFGEAQVEKGYRDAEIKKKEERAELLRKNKAKKEKDQAEAAAKRRLIIERQLENRKGTSVMGSEKRVGVKGCKAVDDTQQNDKTSDSSAHIDVSNSAHQHPYKTDSIVIPPALAVHHAGTTTKLSPSALHSQSSDNTIECADSIVKPGEPAEASYDPTDTLVQELDIIDLFAETPELADPARQLLEWFHLCTQTLSAVEQIEVAFTTGSEPPRVELQVLNYHVSPAKNLPWEPLVNALVGQDDREETFKALATGDSKLRRGSTKVTFPGRIHAEAIGLASLYAFRNMSDEELGQHGYADLAPPTEIPAQDPDAEAPGDSHVEEDNAPVTPLPPSTPEFEADTLNGRVYLGVSKKCCPGCKDFVSVILPKLKGKDDYKSHRSICAWELPPGLPPSIRSHMVRNSLLRLKLELQRLLLPGYKRRGSHTSEPGSSARAHKASKAKLSMLLSVTGSHDLGEHHD</sequence>
<dbReference type="Proteomes" id="UP000275078">
    <property type="component" value="Unassembled WGS sequence"/>
</dbReference>
<accession>A0A3N4HI76</accession>
<organism evidence="2 3">
    <name type="scientific">Ascobolus immersus RN42</name>
    <dbReference type="NCBI Taxonomy" id="1160509"/>
    <lineage>
        <taxon>Eukaryota</taxon>
        <taxon>Fungi</taxon>
        <taxon>Dikarya</taxon>
        <taxon>Ascomycota</taxon>
        <taxon>Pezizomycotina</taxon>
        <taxon>Pezizomycetes</taxon>
        <taxon>Pezizales</taxon>
        <taxon>Ascobolaceae</taxon>
        <taxon>Ascobolus</taxon>
    </lineage>
</organism>
<gene>
    <name evidence="2" type="ORF">BJ508DRAFT_315382</name>
</gene>
<keyword evidence="3" id="KW-1185">Reference proteome</keyword>